<dbReference type="Gene3D" id="3.30.450.20">
    <property type="entry name" value="PAS domain"/>
    <property type="match status" value="1"/>
</dbReference>
<dbReference type="InterPro" id="IPR035965">
    <property type="entry name" value="PAS-like_dom_sf"/>
</dbReference>
<dbReference type="AlphaFoldDB" id="A0A455UJQ0"/>
<dbReference type="SUPFAM" id="SSF55785">
    <property type="entry name" value="PYP-like sensor domain (PAS domain)"/>
    <property type="match status" value="1"/>
</dbReference>
<proteinExistence type="predicted"/>
<dbReference type="PROSITE" id="PS50112">
    <property type="entry name" value="PAS"/>
    <property type="match status" value="1"/>
</dbReference>
<evidence type="ECO:0000259" key="1">
    <source>
        <dbReference type="PROSITE" id="PS50112"/>
    </source>
</evidence>
<name>A0A455UJQ0_9GAMM</name>
<accession>A0A455UJQ0</accession>
<dbReference type="InterPro" id="IPR000014">
    <property type="entry name" value="PAS"/>
</dbReference>
<dbReference type="NCBIfam" id="TIGR00229">
    <property type="entry name" value="sensory_box"/>
    <property type="match status" value="1"/>
</dbReference>
<gene>
    <name evidence="2" type="ORF">HSBAA_44500</name>
</gene>
<reference evidence="2 3" key="1">
    <citation type="journal article" date="2019" name="Microbiol. Resour. Announc.">
        <title>Complete Genome Sequence of Halomonas sulfidaeris Strain Esulfide1 Isolated from a Metal Sulfide Rock at a Depth of 2,200 Meters, Obtained Using Nanopore Sequencing.</title>
        <authorList>
            <person name="Saito M."/>
            <person name="Nishigata A."/>
            <person name="Galipon J."/>
            <person name="Arakawa K."/>
        </authorList>
    </citation>
    <scope>NUCLEOTIDE SEQUENCE [LARGE SCALE GENOMIC DNA]</scope>
    <source>
        <strain evidence="2 3">ATCC BAA-803</strain>
    </source>
</reference>
<sequence length="130" mass="14738">MLCLFLGLIITTSRRLSRIIHDNIALRVSMSAREAQLQESENRYRSIFQNSPLGVLHFDEHGQVTDCNHKLLRILQVNRAQLLGYRMLDRAADARVAKAVRDALAKGTGYYEGTFYLPRASAGTPLRAFF</sequence>
<dbReference type="EMBL" id="AP019514">
    <property type="protein sequence ID" value="BBI63144.1"/>
    <property type="molecule type" value="Genomic_DNA"/>
</dbReference>
<dbReference type="KEGG" id="hsr:HSBAA_44500"/>
<organism evidence="2 3">
    <name type="scientific">Vreelandella sulfidaeris</name>
    <dbReference type="NCBI Taxonomy" id="115553"/>
    <lineage>
        <taxon>Bacteria</taxon>
        <taxon>Pseudomonadati</taxon>
        <taxon>Pseudomonadota</taxon>
        <taxon>Gammaproteobacteria</taxon>
        <taxon>Oceanospirillales</taxon>
        <taxon>Halomonadaceae</taxon>
        <taxon>Vreelandella</taxon>
    </lineage>
</organism>
<evidence type="ECO:0000313" key="2">
    <source>
        <dbReference type="EMBL" id="BBI63144.1"/>
    </source>
</evidence>
<protein>
    <recommendedName>
        <fullName evidence="1">PAS domain-containing protein</fullName>
    </recommendedName>
</protein>
<evidence type="ECO:0000313" key="3">
    <source>
        <dbReference type="Proteomes" id="UP000320231"/>
    </source>
</evidence>
<feature type="domain" description="PAS" evidence="1">
    <location>
        <begin position="40"/>
        <end position="84"/>
    </location>
</feature>
<dbReference type="Pfam" id="PF13188">
    <property type="entry name" value="PAS_8"/>
    <property type="match status" value="1"/>
</dbReference>
<dbReference type="Proteomes" id="UP000320231">
    <property type="component" value="Chromosome"/>
</dbReference>
<dbReference type="SMART" id="SM00091">
    <property type="entry name" value="PAS"/>
    <property type="match status" value="1"/>
</dbReference>